<dbReference type="GO" id="GO:0050567">
    <property type="term" value="F:glutaminyl-tRNA synthase (glutamine-hydrolyzing) activity"/>
    <property type="evidence" value="ECO:0007669"/>
    <property type="project" value="UniProtKB-UniRule"/>
</dbReference>
<keyword evidence="5 7" id="KW-0648">Protein biosynthesis</keyword>
<organism evidence="9 10">
    <name type="scientific">Coniophora puteana (strain RWD-64-598)</name>
    <name type="common">Brown rot fungus</name>
    <dbReference type="NCBI Taxonomy" id="741705"/>
    <lineage>
        <taxon>Eukaryota</taxon>
        <taxon>Fungi</taxon>
        <taxon>Dikarya</taxon>
        <taxon>Basidiomycota</taxon>
        <taxon>Agaricomycotina</taxon>
        <taxon>Agaricomycetes</taxon>
        <taxon>Agaricomycetidae</taxon>
        <taxon>Boletales</taxon>
        <taxon>Coniophorineae</taxon>
        <taxon>Coniophoraceae</taxon>
        <taxon>Coniophora</taxon>
    </lineage>
</organism>
<dbReference type="PANTHER" id="PTHR11659:SF0">
    <property type="entry name" value="GLUTAMYL-TRNA(GLN) AMIDOTRANSFERASE SUBUNIT B, MITOCHONDRIAL"/>
    <property type="match status" value="1"/>
</dbReference>
<dbReference type="InterPro" id="IPR006075">
    <property type="entry name" value="Asn/Gln-tRNA_Trfase_suB/E_cat"/>
</dbReference>
<dbReference type="Gene3D" id="1.10.10.410">
    <property type="match status" value="1"/>
</dbReference>
<evidence type="ECO:0000256" key="3">
    <source>
        <dbReference type="ARBA" id="ARBA00022741"/>
    </source>
</evidence>
<dbReference type="GO" id="GO:0005524">
    <property type="term" value="F:ATP binding"/>
    <property type="evidence" value="ECO:0007669"/>
    <property type="project" value="UniProtKB-KW"/>
</dbReference>
<evidence type="ECO:0000256" key="5">
    <source>
        <dbReference type="ARBA" id="ARBA00022917"/>
    </source>
</evidence>
<keyword evidence="7" id="KW-0496">Mitochondrion</keyword>
<evidence type="ECO:0000256" key="7">
    <source>
        <dbReference type="HAMAP-Rule" id="MF_03147"/>
    </source>
</evidence>
<dbReference type="AlphaFoldDB" id="A0A5M3MAV5"/>
<comment type="caution">
    <text evidence="9">The sequence shown here is derived from an EMBL/GenBank/DDBJ whole genome shotgun (WGS) entry which is preliminary data.</text>
</comment>
<evidence type="ECO:0000256" key="1">
    <source>
        <dbReference type="ARBA" id="ARBA00005306"/>
    </source>
</evidence>
<dbReference type="OrthoDB" id="1722066at2759"/>
<comment type="function">
    <text evidence="7">Allows the formation of correctly charged Gln-tRNA(Gln) through the transamidation of misacylated Glu-tRNA(Gln) in the mitochondria. The reaction takes place in the presence of glutamine and ATP through an activated gamma-phospho-Glu-tRNA(Gln).</text>
</comment>
<dbReference type="KEGG" id="cput:CONPUDRAFT_168917"/>
<proteinExistence type="inferred from homology"/>
<evidence type="ECO:0000259" key="8">
    <source>
        <dbReference type="SMART" id="SM00845"/>
    </source>
</evidence>
<dbReference type="PANTHER" id="PTHR11659">
    <property type="entry name" value="GLUTAMYL-TRNA GLN AMIDOTRANSFERASE SUBUNIT B MITOCHONDRIAL AND PROKARYOTIC PET112-RELATED"/>
    <property type="match status" value="1"/>
</dbReference>
<evidence type="ECO:0000313" key="9">
    <source>
        <dbReference type="EMBL" id="EIW76359.1"/>
    </source>
</evidence>
<keyword evidence="9" id="KW-0808">Transferase</keyword>
<keyword evidence="10" id="KW-1185">Reference proteome</keyword>
<accession>A0A5M3MAV5</accession>
<dbReference type="InterPro" id="IPR004413">
    <property type="entry name" value="GatB"/>
</dbReference>
<dbReference type="SUPFAM" id="SSF89095">
    <property type="entry name" value="GatB/YqeY motif"/>
    <property type="match status" value="1"/>
</dbReference>
<evidence type="ECO:0000256" key="6">
    <source>
        <dbReference type="ARBA" id="ARBA00047913"/>
    </source>
</evidence>
<dbReference type="InterPro" id="IPR023168">
    <property type="entry name" value="GatB_Yqey_C_2"/>
</dbReference>
<dbReference type="OMA" id="ARKWWMG"/>
<comment type="subunit">
    <text evidence="7">Subunit of the heterotrimeric GatCAB amidotransferase (AdT) complex, composed of A, B and C subunits.</text>
</comment>
<dbReference type="Proteomes" id="UP000053558">
    <property type="component" value="Unassembled WGS sequence"/>
</dbReference>
<dbReference type="Pfam" id="PF02934">
    <property type="entry name" value="GatB_N"/>
    <property type="match status" value="1"/>
</dbReference>
<dbReference type="GO" id="GO:0032543">
    <property type="term" value="P:mitochondrial translation"/>
    <property type="evidence" value="ECO:0007669"/>
    <property type="project" value="UniProtKB-UniRule"/>
</dbReference>
<comment type="similarity">
    <text evidence="1 7">Belongs to the GatB/GatE family. GatB subfamily.</text>
</comment>
<keyword evidence="4 7" id="KW-0067">ATP-binding</keyword>
<reference evidence="10" key="1">
    <citation type="journal article" date="2012" name="Science">
        <title>The Paleozoic origin of enzymatic lignin decomposition reconstructed from 31 fungal genomes.</title>
        <authorList>
            <person name="Floudas D."/>
            <person name="Binder M."/>
            <person name="Riley R."/>
            <person name="Barry K."/>
            <person name="Blanchette R.A."/>
            <person name="Henrissat B."/>
            <person name="Martinez A.T."/>
            <person name="Otillar R."/>
            <person name="Spatafora J.W."/>
            <person name="Yadav J.S."/>
            <person name="Aerts A."/>
            <person name="Benoit I."/>
            <person name="Boyd A."/>
            <person name="Carlson A."/>
            <person name="Copeland A."/>
            <person name="Coutinho P.M."/>
            <person name="de Vries R.P."/>
            <person name="Ferreira P."/>
            <person name="Findley K."/>
            <person name="Foster B."/>
            <person name="Gaskell J."/>
            <person name="Glotzer D."/>
            <person name="Gorecki P."/>
            <person name="Heitman J."/>
            <person name="Hesse C."/>
            <person name="Hori C."/>
            <person name="Igarashi K."/>
            <person name="Jurgens J.A."/>
            <person name="Kallen N."/>
            <person name="Kersten P."/>
            <person name="Kohler A."/>
            <person name="Kuees U."/>
            <person name="Kumar T.K.A."/>
            <person name="Kuo A."/>
            <person name="LaButti K."/>
            <person name="Larrondo L.F."/>
            <person name="Lindquist E."/>
            <person name="Ling A."/>
            <person name="Lombard V."/>
            <person name="Lucas S."/>
            <person name="Lundell T."/>
            <person name="Martin R."/>
            <person name="McLaughlin D.J."/>
            <person name="Morgenstern I."/>
            <person name="Morin E."/>
            <person name="Murat C."/>
            <person name="Nagy L.G."/>
            <person name="Nolan M."/>
            <person name="Ohm R.A."/>
            <person name="Patyshakuliyeva A."/>
            <person name="Rokas A."/>
            <person name="Ruiz-Duenas F.J."/>
            <person name="Sabat G."/>
            <person name="Salamov A."/>
            <person name="Samejima M."/>
            <person name="Schmutz J."/>
            <person name="Slot J.C."/>
            <person name="St John F."/>
            <person name="Stenlid J."/>
            <person name="Sun H."/>
            <person name="Sun S."/>
            <person name="Syed K."/>
            <person name="Tsang A."/>
            <person name="Wiebenga A."/>
            <person name="Young D."/>
            <person name="Pisabarro A."/>
            <person name="Eastwood D.C."/>
            <person name="Martin F."/>
            <person name="Cullen D."/>
            <person name="Grigoriev I.V."/>
            <person name="Hibbett D.S."/>
        </authorList>
    </citation>
    <scope>NUCLEOTIDE SEQUENCE [LARGE SCALE GENOMIC DNA]</scope>
    <source>
        <strain evidence="10">RWD-64-598 SS2</strain>
    </source>
</reference>
<dbReference type="Pfam" id="PF02637">
    <property type="entry name" value="GatB_Yqey"/>
    <property type="match status" value="1"/>
</dbReference>
<dbReference type="EMBL" id="JH711586">
    <property type="protein sequence ID" value="EIW76359.1"/>
    <property type="molecule type" value="Genomic_DNA"/>
</dbReference>
<dbReference type="GO" id="GO:0016740">
    <property type="term" value="F:transferase activity"/>
    <property type="evidence" value="ECO:0007669"/>
    <property type="project" value="UniProtKB-KW"/>
</dbReference>
<dbReference type="InterPro" id="IPR018027">
    <property type="entry name" value="Asn/Gln_amidotransferase"/>
</dbReference>
<protein>
    <recommendedName>
        <fullName evidence="7">Glutamyl-tRNA(Gln) amidotransferase subunit B, mitochondrial</fullName>
        <shortName evidence="7">Glu-AdT subunit B</shortName>
        <ecNumber evidence="7">6.3.5.-</ecNumber>
    </recommendedName>
</protein>
<dbReference type="GO" id="GO:0030956">
    <property type="term" value="C:glutamyl-tRNA(Gln) amidotransferase complex"/>
    <property type="evidence" value="ECO:0007669"/>
    <property type="project" value="UniProtKB-UniRule"/>
</dbReference>
<evidence type="ECO:0000313" key="10">
    <source>
        <dbReference type="Proteomes" id="UP000053558"/>
    </source>
</evidence>
<dbReference type="InterPro" id="IPR017958">
    <property type="entry name" value="Gln-tRNA_amidoTrfase_suB_CS"/>
</dbReference>
<dbReference type="GO" id="GO:0070681">
    <property type="term" value="P:glutaminyl-tRNAGln biosynthesis via transamidation"/>
    <property type="evidence" value="ECO:0007669"/>
    <property type="project" value="UniProtKB-UniRule"/>
</dbReference>
<dbReference type="NCBIfam" id="NF004012">
    <property type="entry name" value="PRK05477.1-2"/>
    <property type="match status" value="1"/>
</dbReference>
<dbReference type="PROSITE" id="PS01234">
    <property type="entry name" value="GATB"/>
    <property type="match status" value="1"/>
</dbReference>
<evidence type="ECO:0000256" key="2">
    <source>
        <dbReference type="ARBA" id="ARBA00022598"/>
    </source>
</evidence>
<dbReference type="GO" id="GO:0005739">
    <property type="term" value="C:mitochondrion"/>
    <property type="evidence" value="ECO:0007669"/>
    <property type="project" value="UniProtKB-SubCell"/>
</dbReference>
<comment type="subcellular location">
    <subcellularLocation>
        <location evidence="7">Mitochondrion</location>
    </subcellularLocation>
</comment>
<name>A0A5M3MAV5_CONPW</name>
<dbReference type="RefSeq" id="XP_007773593.1">
    <property type="nucleotide sequence ID" value="XM_007775403.1"/>
</dbReference>
<dbReference type="SUPFAM" id="SSF55931">
    <property type="entry name" value="Glutamine synthetase/guanido kinase"/>
    <property type="match status" value="1"/>
</dbReference>
<dbReference type="NCBIfam" id="TIGR00133">
    <property type="entry name" value="gatB"/>
    <property type="match status" value="1"/>
</dbReference>
<dbReference type="NCBIfam" id="NF004014">
    <property type="entry name" value="PRK05477.1-4"/>
    <property type="match status" value="1"/>
</dbReference>
<dbReference type="HAMAP" id="MF_00121">
    <property type="entry name" value="GatB"/>
    <property type="match status" value="1"/>
</dbReference>
<dbReference type="InterPro" id="IPR003789">
    <property type="entry name" value="Asn/Gln_tRNA_amidoTrase-B-like"/>
</dbReference>
<dbReference type="GeneID" id="19206103"/>
<dbReference type="EC" id="6.3.5.-" evidence="7"/>
<gene>
    <name evidence="9" type="ORF">CONPUDRAFT_168917</name>
</gene>
<dbReference type="InterPro" id="IPR017959">
    <property type="entry name" value="Asn/Gln-tRNA_amidoTrfase_suB/E"/>
</dbReference>
<feature type="domain" description="Asn/Gln amidotransferase" evidence="8">
    <location>
        <begin position="354"/>
        <end position="506"/>
    </location>
</feature>
<keyword evidence="3 7" id="KW-0547">Nucleotide-binding</keyword>
<dbReference type="InterPro" id="IPR014746">
    <property type="entry name" value="Gln_synth/guanido_kin_cat_dom"/>
</dbReference>
<sequence>MAVLQLQLAPPMFAYRWPGWEVVVGIEVHAQIKSRRKLFSETLTSTLSEAPNTHVSPYDAAFPGTLPRLNPTCVKLALRTALALQSDIHLRSAFDRKHYFYADLPSGYQITQQYSPLATGGVLELPNLGTSVRVKQIQLEQDTAKSTFDRRRKLSHIDLNRAGTGLMEIVSEPDMRSPEQAAEYVRTLQALLRAVGSSDGNMEQGSMRCDVNVSVNRQGEPPGTRCEIKNLNSVKFMMIAIASEVYRHIDLIDAGGTVSQETRGFDEDRAETFRLRSKEDAPDYRYMPDPNLPPLLLTSKFIDIARQSMPELPRATRARLLDVGLTENNVDVLMAVDSGRDIGFDGEMKQGAVAYFDALAEGRDPKVVVNWMTHELLGQLMSRNQTFSHNPISVAQMGELIDLVQAGTVTGTGGKSVLRHLLDNPSSTSVHTIAEQLGLLALEAGEETDKALNDWCKQAISALPKEAEAARKGNERVLNKLVGRVMKLSQGRVDAIRTKEVLSGMLVQGK</sequence>
<dbReference type="SMART" id="SM00845">
    <property type="entry name" value="GatB_Yqey"/>
    <property type="match status" value="1"/>
</dbReference>
<comment type="catalytic activity">
    <reaction evidence="6 7">
        <text>L-glutamyl-tRNA(Gln) + L-glutamine + ATP + H2O = L-glutaminyl-tRNA(Gln) + L-glutamate + ADP + phosphate + H(+)</text>
        <dbReference type="Rhea" id="RHEA:17521"/>
        <dbReference type="Rhea" id="RHEA-COMP:9681"/>
        <dbReference type="Rhea" id="RHEA-COMP:9684"/>
        <dbReference type="ChEBI" id="CHEBI:15377"/>
        <dbReference type="ChEBI" id="CHEBI:15378"/>
        <dbReference type="ChEBI" id="CHEBI:29985"/>
        <dbReference type="ChEBI" id="CHEBI:30616"/>
        <dbReference type="ChEBI" id="CHEBI:43474"/>
        <dbReference type="ChEBI" id="CHEBI:58359"/>
        <dbReference type="ChEBI" id="CHEBI:78520"/>
        <dbReference type="ChEBI" id="CHEBI:78521"/>
        <dbReference type="ChEBI" id="CHEBI:456216"/>
    </reaction>
</comment>
<evidence type="ECO:0000256" key="4">
    <source>
        <dbReference type="ARBA" id="ARBA00022840"/>
    </source>
</evidence>
<keyword evidence="2 7" id="KW-0436">Ligase</keyword>